<proteinExistence type="predicted"/>
<protein>
    <submittedName>
        <fullName evidence="1">Uncharacterized protein</fullName>
    </submittedName>
</protein>
<evidence type="ECO:0000313" key="1">
    <source>
        <dbReference type="EMBL" id="RIB28520.1"/>
    </source>
</evidence>
<sequence length="302" mass="33520">MSQILASSNAHSNEDINVQSSGSSSKKCILKKLKKLFRLSHVHFPKEQIDEARQYNKFLEYKAPRGYKYKRYDDGGVFIIDMSSPERSDIVAFIGSLFGAYNARFAPPPPPPAPLNYPMIIGGDSFHYSPDGSGARIAPDVCIRPNKIYVTNPTVPHPGPPPSDINCRLWLQQTYIRYVFGIKLHSPKNARDSQGIRLREMIAWLWTQGVARPQKWDFGTFPENAIILPGLPIPATGCTGPGLPNFTISIPVIEVFYNPPNPVPADYASVIPAALTPTIDPGATLDIDLYLIQQMVLDSQKK</sequence>
<gene>
    <name evidence="1" type="ORF">C2G38_2157745</name>
</gene>
<evidence type="ECO:0000313" key="2">
    <source>
        <dbReference type="Proteomes" id="UP000266673"/>
    </source>
</evidence>
<accession>A0A397W1B9</accession>
<keyword evidence="2" id="KW-1185">Reference proteome</keyword>
<dbReference type="EMBL" id="QKWP01000063">
    <property type="protein sequence ID" value="RIB28520.1"/>
    <property type="molecule type" value="Genomic_DNA"/>
</dbReference>
<name>A0A397W1B9_9GLOM</name>
<reference evidence="1 2" key="1">
    <citation type="submission" date="2018-06" db="EMBL/GenBank/DDBJ databases">
        <title>Comparative genomics reveals the genomic features of Rhizophagus irregularis, R. cerebriforme, R. diaphanum and Gigaspora rosea, and their symbiotic lifestyle signature.</title>
        <authorList>
            <person name="Morin E."/>
            <person name="San Clemente H."/>
            <person name="Chen E.C.H."/>
            <person name="De La Providencia I."/>
            <person name="Hainaut M."/>
            <person name="Kuo A."/>
            <person name="Kohler A."/>
            <person name="Murat C."/>
            <person name="Tang N."/>
            <person name="Roy S."/>
            <person name="Loubradou J."/>
            <person name="Henrissat B."/>
            <person name="Grigoriev I.V."/>
            <person name="Corradi N."/>
            <person name="Roux C."/>
            <person name="Martin F.M."/>
        </authorList>
    </citation>
    <scope>NUCLEOTIDE SEQUENCE [LARGE SCALE GENOMIC DNA]</scope>
    <source>
        <strain evidence="1 2">DAOM 194757</strain>
    </source>
</reference>
<comment type="caution">
    <text evidence="1">The sequence shown here is derived from an EMBL/GenBank/DDBJ whole genome shotgun (WGS) entry which is preliminary data.</text>
</comment>
<organism evidence="1 2">
    <name type="scientific">Gigaspora rosea</name>
    <dbReference type="NCBI Taxonomy" id="44941"/>
    <lineage>
        <taxon>Eukaryota</taxon>
        <taxon>Fungi</taxon>
        <taxon>Fungi incertae sedis</taxon>
        <taxon>Mucoromycota</taxon>
        <taxon>Glomeromycotina</taxon>
        <taxon>Glomeromycetes</taxon>
        <taxon>Diversisporales</taxon>
        <taxon>Gigasporaceae</taxon>
        <taxon>Gigaspora</taxon>
    </lineage>
</organism>
<dbReference type="Proteomes" id="UP000266673">
    <property type="component" value="Unassembled WGS sequence"/>
</dbReference>
<dbReference type="AlphaFoldDB" id="A0A397W1B9"/>
<dbReference type="OrthoDB" id="2344179at2759"/>